<comment type="similarity">
    <text evidence="1">Belongs to the thaumatin family.</text>
</comment>
<evidence type="ECO:0000256" key="3">
    <source>
        <dbReference type="SAM" id="SignalP"/>
    </source>
</evidence>
<dbReference type="PROSITE" id="PS51367">
    <property type="entry name" value="THAUMATIN_2"/>
    <property type="match status" value="1"/>
</dbReference>
<dbReference type="Pfam" id="PF00314">
    <property type="entry name" value="Thaumatin"/>
    <property type="match status" value="1"/>
</dbReference>
<reference evidence="4 5" key="3">
    <citation type="journal article" date="2010" name="BMC Genomics">
        <title>Transcriptome sequencing and comparative analysis of cucumber flowers with different sex types.</title>
        <authorList>
            <person name="Guo S."/>
            <person name="Zheng Y."/>
            <person name="Joung J.G."/>
            <person name="Liu S."/>
            <person name="Zhang Z."/>
            <person name="Crasta O.R."/>
            <person name="Sobral B.W."/>
            <person name="Xu Y."/>
            <person name="Huang S."/>
            <person name="Fei Z."/>
        </authorList>
    </citation>
    <scope>NUCLEOTIDE SEQUENCE [LARGE SCALE GENOMIC DNA]</scope>
    <source>
        <strain evidence="5">cv. 9930</strain>
    </source>
</reference>
<feature type="disulfide bond" evidence="2">
    <location>
        <begin position="33"/>
        <end position="249"/>
    </location>
</feature>
<dbReference type="PRINTS" id="PR00347">
    <property type="entry name" value="THAUMATIN"/>
</dbReference>
<dbReference type="FunFam" id="2.60.110.10:FF:000001">
    <property type="entry name" value="THAUMATIN-LIKE PROTEIN 1"/>
    <property type="match status" value="1"/>
</dbReference>
<dbReference type="PIRSF" id="PIRSF002703">
    <property type="entry name" value="Thaumatin"/>
    <property type="match status" value="1"/>
</dbReference>
<accession>A0A0A0L1P4</accession>
<feature type="disulfide bond" evidence="2">
    <location>
        <begin position="81"/>
        <end position="91"/>
    </location>
</feature>
<feature type="disulfide bond" evidence="2">
    <location>
        <begin position="155"/>
        <end position="239"/>
    </location>
</feature>
<dbReference type="PANTHER" id="PTHR31048">
    <property type="entry name" value="OS03G0233200 PROTEIN"/>
    <property type="match status" value="1"/>
</dbReference>
<dbReference type="Gramene" id="KGN55683">
    <property type="protein sequence ID" value="KGN55683"/>
    <property type="gene ID" value="Csa_3G004490"/>
</dbReference>
<dbReference type="AlphaFoldDB" id="A0A0A0L1P4"/>
<dbReference type="GO" id="GO:0006952">
    <property type="term" value="P:defense response"/>
    <property type="evidence" value="ECO:0000318"/>
    <property type="project" value="GO_Central"/>
</dbReference>
<dbReference type="InterPro" id="IPR037176">
    <property type="entry name" value="Osmotin/thaumatin-like_sf"/>
</dbReference>
<name>A0A0A0L1P4_CUCSA</name>
<dbReference type="SMART" id="SM00205">
    <property type="entry name" value="THN"/>
    <property type="match status" value="1"/>
</dbReference>
<evidence type="ECO:0000313" key="5">
    <source>
        <dbReference type="Proteomes" id="UP000029981"/>
    </source>
</evidence>
<reference evidence="4 5" key="1">
    <citation type="journal article" date="2009" name="Nat. Genet.">
        <title>The genome of the cucumber, Cucumis sativus L.</title>
        <authorList>
            <person name="Huang S."/>
            <person name="Li R."/>
            <person name="Zhang Z."/>
            <person name="Li L."/>
            <person name="Gu X."/>
            <person name="Fan W."/>
            <person name="Lucas W.J."/>
            <person name="Wang X."/>
            <person name="Xie B."/>
            <person name="Ni P."/>
            <person name="Ren Y."/>
            <person name="Zhu H."/>
            <person name="Li J."/>
            <person name="Lin K."/>
            <person name="Jin W."/>
            <person name="Fei Z."/>
            <person name="Li G."/>
            <person name="Staub J."/>
            <person name="Kilian A."/>
            <person name="van der Vossen E.A."/>
            <person name="Wu Y."/>
            <person name="Guo J."/>
            <person name="He J."/>
            <person name="Jia Z."/>
            <person name="Ren Y."/>
            <person name="Tian G."/>
            <person name="Lu Y."/>
            <person name="Ruan J."/>
            <person name="Qian W."/>
            <person name="Wang M."/>
            <person name="Huang Q."/>
            <person name="Li B."/>
            <person name="Xuan Z."/>
            <person name="Cao J."/>
            <person name="Asan"/>
            <person name="Wu Z."/>
            <person name="Zhang J."/>
            <person name="Cai Q."/>
            <person name="Bai Y."/>
            <person name="Zhao B."/>
            <person name="Han Y."/>
            <person name="Li Y."/>
            <person name="Li X."/>
            <person name="Wang S."/>
            <person name="Shi Q."/>
            <person name="Liu S."/>
            <person name="Cho W.K."/>
            <person name="Kim J.Y."/>
            <person name="Xu Y."/>
            <person name="Heller-Uszynska K."/>
            <person name="Miao H."/>
            <person name="Cheng Z."/>
            <person name="Zhang S."/>
            <person name="Wu J."/>
            <person name="Yang Y."/>
            <person name="Kang H."/>
            <person name="Li M."/>
            <person name="Liang H."/>
            <person name="Ren X."/>
            <person name="Shi Z."/>
            <person name="Wen M."/>
            <person name="Jian M."/>
            <person name="Yang H."/>
            <person name="Zhang G."/>
            <person name="Yang Z."/>
            <person name="Chen R."/>
            <person name="Liu S."/>
            <person name="Li J."/>
            <person name="Ma L."/>
            <person name="Liu H."/>
            <person name="Zhou Y."/>
            <person name="Zhao J."/>
            <person name="Fang X."/>
            <person name="Li G."/>
            <person name="Fang L."/>
            <person name="Li Y."/>
            <person name="Liu D."/>
            <person name="Zheng H."/>
            <person name="Zhang Y."/>
            <person name="Qin N."/>
            <person name="Li Z."/>
            <person name="Yang G."/>
            <person name="Yang S."/>
            <person name="Bolund L."/>
            <person name="Kristiansen K."/>
            <person name="Zheng H."/>
            <person name="Li S."/>
            <person name="Zhang X."/>
            <person name="Yang H."/>
            <person name="Wang J."/>
            <person name="Sun R."/>
            <person name="Zhang B."/>
            <person name="Jiang S."/>
            <person name="Wang J."/>
            <person name="Du Y."/>
            <person name="Li S."/>
        </authorList>
    </citation>
    <scope>NUCLEOTIDE SEQUENCE [LARGE SCALE GENOMIC DNA]</scope>
    <source>
        <strain evidence="5">cv. 9930</strain>
    </source>
</reference>
<feature type="disulfide bond" evidence="2">
    <location>
        <begin position="168"/>
        <end position="186"/>
    </location>
</feature>
<keyword evidence="3" id="KW-0732">Signal</keyword>
<keyword evidence="5" id="KW-1185">Reference proteome</keyword>
<evidence type="ECO:0000256" key="2">
    <source>
        <dbReference type="PIRSR" id="PIRSR002703-1"/>
    </source>
</evidence>
<dbReference type="KEGG" id="csv:101208897"/>
<feature type="chain" id="PRO_5001965666" description="Thaumatin-like protein" evidence="3">
    <location>
        <begin position="25"/>
        <end position="290"/>
    </location>
</feature>
<feature type="disulfide bond" evidence="2">
    <location>
        <begin position="160"/>
        <end position="223"/>
    </location>
</feature>
<dbReference type="eggNOG" id="ENOG502QUID">
    <property type="taxonomic scope" value="Eukaryota"/>
</dbReference>
<evidence type="ECO:0008006" key="6">
    <source>
        <dbReference type="Google" id="ProtNLM"/>
    </source>
</evidence>
<dbReference type="InterPro" id="IPR001938">
    <property type="entry name" value="Thaumatin"/>
</dbReference>
<evidence type="ECO:0000256" key="1">
    <source>
        <dbReference type="ARBA" id="ARBA00010607"/>
    </source>
</evidence>
<feature type="disulfide bond" evidence="2">
    <location>
        <begin position="190"/>
        <end position="199"/>
    </location>
</feature>
<dbReference type="Proteomes" id="UP000029981">
    <property type="component" value="Chromosome 3"/>
</dbReference>
<dbReference type="OrthoDB" id="430315at2759"/>
<dbReference type="EMBL" id="CM002924">
    <property type="protein sequence ID" value="KGN55683.1"/>
    <property type="molecule type" value="Genomic_DNA"/>
</dbReference>
<proteinExistence type="inferred from homology"/>
<protein>
    <recommendedName>
        <fullName evidence="6">Thaumatin-like protein</fullName>
    </recommendedName>
</protein>
<dbReference type="CDD" id="cd09218">
    <property type="entry name" value="TLP-PA"/>
    <property type="match status" value="1"/>
</dbReference>
<keyword evidence="2" id="KW-1015">Disulfide bond</keyword>
<dbReference type="OMA" id="DINSHCP"/>
<organism evidence="4 5">
    <name type="scientific">Cucumis sativus</name>
    <name type="common">Cucumber</name>
    <dbReference type="NCBI Taxonomy" id="3659"/>
    <lineage>
        <taxon>Eukaryota</taxon>
        <taxon>Viridiplantae</taxon>
        <taxon>Streptophyta</taxon>
        <taxon>Embryophyta</taxon>
        <taxon>Tracheophyta</taxon>
        <taxon>Spermatophyta</taxon>
        <taxon>Magnoliopsida</taxon>
        <taxon>eudicotyledons</taxon>
        <taxon>Gunneridae</taxon>
        <taxon>Pentapetalae</taxon>
        <taxon>rosids</taxon>
        <taxon>fabids</taxon>
        <taxon>Cucurbitales</taxon>
        <taxon>Cucurbitaceae</taxon>
        <taxon>Benincaseae</taxon>
        <taxon>Cucumis</taxon>
    </lineage>
</organism>
<feature type="disulfide bond" evidence="2">
    <location>
        <begin position="96"/>
        <end position="103"/>
    </location>
</feature>
<feature type="signal peptide" evidence="3">
    <location>
        <begin position="1"/>
        <end position="24"/>
    </location>
</feature>
<reference evidence="4 5" key="4">
    <citation type="journal article" date="2011" name="BMC Genomics">
        <title>RNA-Seq improves annotation of protein-coding genes in the cucumber genome.</title>
        <authorList>
            <person name="Li Z."/>
            <person name="Zhang Z."/>
            <person name="Yan P."/>
            <person name="Huang S."/>
            <person name="Fei Z."/>
            <person name="Lin K."/>
        </authorList>
    </citation>
    <scope>NUCLEOTIDE SEQUENCE [LARGE SCALE GENOMIC DNA]</scope>
    <source>
        <strain evidence="5">cv. 9930</strain>
    </source>
</reference>
<reference evidence="4 5" key="2">
    <citation type="journal article" date="2009" name="PLoS ONE">
        <title>An integrated genetic and cytogenetic map of the cucumber genome.</title>
        <authorList>
            <person name="Ren Y."/>
            <person name="Zhang Z."/>
            <person name="Liu J."/>
            <person name="Staub J.E."/>
            <person name="Han Y."/>
            <person name="Cheng Z."/>
            <person name="Li X."/>
            <person name="Lu J."/>
            <person name="Miao H."/>
            <person name="Kang H."/>
            <person name="Xie B."/>
            <person name="Gu X."/>
            <person name="Wang X."/>
            <person name="Du Y."/>
            <person name="Jin W."/>
            <person name="Huang S."/>
        </authorList>
    </citation>
    <scope>NUCLEOTIDE SEQUENCE [LARGE SCALE GENOMIC DNA]</scope>
    <source>
        <strain evidence="5">cv. 9930</strain>
    </source>
</reference>
<gene>
    <name evidence="4" type="ORF">Csa_3G004490</name>
</gene>
<feature type="disulfide bond" evidence="2">
    <location>
        <begin position="200"/>
        <end position="210"/>
    </location>
</feature>
<sequence>MATMSYSLLALLLSFPFLLGTGNSATFTILNQCAYTVWPGLSSGADSPQLSTTGFVLEVGKSNAITIPSGWSGRIWARTYCSQDSTGRFTCATADCGSRTIDCKGKGATPPATFAEITLNGLDGLDFYDISLVDGYNLPISITPQNGTEIGGGNCPTVECAKDINSHCPAKLRLTDRDGSGKGVACKSACEAFGDAKYCCSDEFGSPDTCKPSSYSQFFKSACPRAYTYAYEDGNTFGCNGANYLITFCPSPHWQPPHIVDTSRAERSRILSMFVALISIMMAALSRQFY</sequence>
<dbReference type="SUPFAM" id="SSF49870">
    <property type="entry name" value="Osmotin, thaumatin-like protein"/>
    <property type="match status" value="1"/>
</dbReference>
<dbReference type="Gene3D" id="2.60.110.10">
    <property type="entry name" value="Thaumatin"/>
    <property type="match status" value="1"/>
</dbReference>
<evidence type="ECO:0000313" key="4">
    <source>
        <dbReference type="EMBL" id="KGN55683.1"/>
    </source>
</evidence>